<sequence>MERGGIARGISAPPPALIIPRRVPTRKVQGLPAAGISGRGARETKRSRRRTKREEEEESGRRMGEDGGEMKPAEYSLKLRFQDKHAVQADRDWQRRLGLWGGPDRLVHRWQQERHQAAE</sequence>
<keyword evidence="3" id="KW-1185">Reference proteome</keyword>
<name>A0ABN9TPP9_9DINO</name>
<gene>
    <name evidence="2" type="ORF">PCOR1329_LOCUS40880</name>
</gene>
<comment type="caution">
    <text evidence="2">The sequence shown here is derived from an EMBL/GenBank/DDBJ whole genome shotgun (WGS) entry which is preliminary data.</text>
</comment>
<organism evidence="2 3">
    <name type="scientific">Prorocentrum cordatum</name>
    <dbReference type="NCBI Taxonomy" id="2364126"/>
    <lineage>
        <taxon>Eukaryota</taxon>
        <taxon>Sar</taxon>
        <taxon>Alveolata</taxon>
        <taxon>Dinophyceae</taxon>
        <taxon>Prorocentrales</taxon>
        <taxon>Prorocentraceae</taxon>
        <taxon>Prorocentrum</taxon>
    </lineage>
</organism>
<proteinExistence type="predicted"/>
<evidence type="ECO:0000256" key="1">
    <source>
        <dbReference type="SAM" id="MobiDB-lite"/>
    </source>
</evidence>
<evidence type="ECO:0000313" key="3">
    <source>
        <dbReference type="Proteomes" id="UP001189429"/>
    </source>
</evidence>
<dbReference type="Proteomes" id="UP001189429">
    <property type="component" value="Unassembled WGS sequence"/>
</dbReference>
<reference evidence="2" key="1">
    <citation type="submission" date="2023-10" db="EMBL/GenBank/DDBJ databases">
        <authorList>
            <person name="Chen Y."/>
            <person name="Shah S."/>
            <person name="Dougan E. K."/>
            <person name="Thang M."/>
            <person name="Chan C."/>
        </authorList>
    </citation>
    <scope>NUCLEOTIDE SEQUENCE [LARGE SCALE GENOMIC DNA]</scope>
</reference>
<accession>A0ABN9TPP9</accession>
<dbReference type="EMBL" id="CAUYUJ010014927">
    <property type="protein sequence ID" value="CAK0847752.1"/>
    <property type="molecule type" value="Genomic_DNA"/>
</dbReference>
<feature type="compositionally biased region" description="Basic and acidic residues" evidence="1">
    <location>
        <begin position="59"/>
        <end position="71"/>
    </location>
</feature>
<evidence type="ECO:0000313" key="2">
    <source>
        <dbReference type="EMBL" id="CAK0847752.1"/>
    </source>
</evidence>
<protein>
    <submittedName>
        <fullName evidence="2">Uncharacterized protein</fullName>
    </submittedName>
</protein>
<feature type="region of interest" description="Disordered" evidence="1">
    <location>
        <begin position="1"/>
        <end position="71"/>
    </location>
</feature>